<dbReference type="PANTHER" id="PTHR24421">
    <property type="entry name" value="NITRATE/NITRITE SENSOR PROTEIN NARX-RELATED"/>
    <property type="match status" value="1"/>
</dbReference>
<evidence type="ECO:0000313" key="14">
    <source>
        <dbReference type="Proteomes" id="UP001172738"/>
    </source>
</evidence>
<feature type="region of interest" description="Disordered" evidence="9">
    <location>
        <begin position="262"/>
        <end position="281"/>
    </location>
</feature>
<sequence length="409" mass="42768">MNRTPRELAARVIQGSARVGSPTRAEVALTIGGFAAAVALSVIPWHQGADTVALMVRTLVLVGLVLPWRTWAPSVVLVAVAGIELWHVASIAAIAGDAPDGLSIALYLPAPVGTMLAAYTLGRRASRVRAWVLASAAGLALAIAAHAWGAAPEPGVDVLMLNTIVLATGIGVALDARAARLAHKEAWREEERRRAVEDERLRIARELHDVLAHNLTLVNAQASVAEYLLPTDAEAAAKALHGVSVHTRQALEEVRATIGVLRSGDEDEGEGGGEGLRPAPTLSRVDELVRDHEAGGGAVTLQTRGVPGHLSASADAAGYRIVQEALTNARKHAPGLPVSIEIEWDVDAVRVAVTNPVSQEQPAATSGGFGLVGMAERARAAGGSLTTGLRPRIGFVVEVRLPRAKEEES</sequence>
<dbReference type="Proteomes" id="UP001172738">
    <property type="component" value="Unassembled WGS sequence"/>
</dbReference>
<keyword evidence="14" id="KW-1185">Reference proteome</keyword>
<keyword evidence="10" id="KW-1133">Transmembrane helix</keyword>
<feature type="transmembrane region" description="Helical" evidence="10">
    <location>
        <begin position="128"/>
        <end position="149"/>
    </location>
</feature>
<evidence type="ECO:0000256" key="6">
    <source>
        <dbReference type="ARBA" id="ARBA00022777"/>
    </source>
</evidence>
<dbReference type="Pfam" id="PF07730">
    <property type="entry name" value="HisKA_3"/>
    <property type="match status" value="1"/>
</dbReference>
<dbReference type="Gene3D" id="3.30.565.10">
    <property type="entry name" value="Histidine kinase-like ATPase, C-terminal domain"/>
    <property type="match status" value="1"/>
</dbReference>
<evidence type="ECO:0000256" key="9">
    <source>
        <dbReference type="SAM" id="MobiDB-lite"/>
    </source>
</evidence>
<dbReference type="Gene3D" id="1.20.5.1930">
    <property type="match status" value="1"/>
</dbReference>
<accession>A0ABT8G191</accession>
<comment type="caution">
    <text evidence="13">The sequence shown here is derived from an EMBL/GenBank/DDBJ whole genome shotgun (WGS) entry which is preliminary data.</text>
</comment>
<evidence type="ECO:0000256" key="2">
    <source>
        <dbReference type="ARBA" id="ARBA00012438"/>
    </source>
</evidence>
<feature type="transmembrane region" description="Helical" evidence="10">
    <location>
        <begin position="27"/>
        <end position="45"/>
    </location>
</feature>
<keyword evidence="8" id="KW-0902">Two-component regulatory system</keyword>
<dbReference type="PANTHER" id="PTHR24421:SF10">
    <property type="entry name" value="NITRATE_NITRITE SENSOR PROTEIN NARQ"/>
    <property type="match status" value="1"/>
</dbReference>
<dbReference type="InterPro" id="IPR011712">
    <property type="entry name" value="Sig_transdc_His_kin_sub3_dim/P"/>
</dbReference>
<feature type="transmembrane region" description="Helical" evidence="10">
    <location>
        <begin position="155"/>
        <end position="174"/>
    </location>
</feature>
<dbReference type="EC" id="2.7.13.3" evidence="2"/>
<evidence type="ECO:0000256" key="10">
    <source>
        <dbReference type="SAM" id="Phobius"/>
    </source>
</evidence>
<feature type="transmembrane region" description="Helical" evidence="10">
    <location>
        <begin position="75"/>
        <end position="95"/>
    </location>
</feature>
<keyword evidence="5" id="KW-0547">Nucleotide-binding</keyword>
<dbReference type="Pfam" id="PF02518">
    <property type="entry name" value="HATPase_c"/>
    <property type="match status" value="1"/>
</dbReference>
<organism evidence="13 14">
    <name type="scientific">Demequina zhanjiangensis</name>
    <dbReference type="NCBI Taxonomy" id="3051659"/>
    <lineage>
        <taxon>Bacteria</taxon>
        <taxon>Bacillati</taxon>
        <taxon>Actinomycetota</taxon>
        <taxon>Actinomycetes</taxon>
        <taxon>Micrococcales</taxon>
        <taxon>Demequinaceae</taxon>
        <taxon>Demequina</taxon>
    </lineage>
</organism>
<keyword evidence="3" id="KW-0597">Phosphoprotein</keyword>
<evidence type="ECO:0000313" key="13">
    <source>
        <dbReference type="EMBL" id="MDN4472900.1"/>
    </source>
</evidence>
<feature type="transmembrane region" description="Helical" evidence="10">
    <location>
        <begin position="51"/>
        <end position="68"/>
    </location>
</feature>
<evidence type="ECO:0000256" key="8">
    <source>
        <dbReference type="ARBA" id="ARBA00023012"/>
    </source>
</evidence>
<dbReference type="EMBL" id="JAUHPV010000004">
    <property type="protein sequence ID" value="MDN4472900.1"/>
    <property type="molecule type" value="Genomic_DNA"/>
</dbReference>
<evidence type="ECO:0000259" key="12">
    <source>
        <dbReference type="Pfam" id="PF07730"/>
    </source>
</evidence>
<evidence type="ECO:0000256" key="3">
    <source>
        <dbReference type="ARBA" id="ARBA00022553"/>
    </source>
</evidence>
<gene>
    <name evidence="13" type="ORF">QQX04_07825</name>
</gene>
<feature type="domain" description="Histidine kinase/HSP90-like ATPase" evidence="11">
    <location>
        <begin position="319"/>
        <end position="404"/>
    </location>
</feature>
<keyword evidence="7" id="KW-0067">ATP-binding</keyword>
<name>A0ABT8G191_9MICO</name>
<keyword evidence="6 13" id="KW-0418">Kinase</keyword>
<protein>
    <recommendedName>
        <fullName evidence="2">histidine kinase</fullName>
        <ecNumber evidence="2">2.7.13.3</ecNumber>
    </recommendedName>
</protein>
<dbReference type="SUPFAM" id="SSF55874">
    <property type="entry name" value="ATPase domain of HSP90 chaperone/DNA topoisomerase II/histidine kinase"/>
    <property type="match status" value="1"/>
</dbReference>
<feature type="domain" description="Signal transduction histidine kinase subgroup 3 dimerisation and phosphoacceptor" evidence="12">
    <location>
        <begin position="199"/>
        <end position="265"/>
    </location>
</feature>
<evidence type="ECO:0000256" key="4">
    <source>
        <dbReference type="ARBA" id="ARBA00022679"/>
    </source>
</evidence>
<feature type="transmembrane region" description="Helical" evidence="10">
    <location>
        <begin position="101"/>
        <end position="121"/>
    </location>
</feature>
<dbReference type="CDD" id="cd16917">
    <property type="entry name" value="HATPase_UhpB-NarQ-NarX-like"/>
    <property type="match status" value="1"/>
</dbReference>
<comment type="catalytic activity">
    <reaction evidence="1">
        <text>ATP + protein L-histidine = ADP + protein N-phospho-L-histidine.</text>
        <dbReference type="EC" id="2.7.13.3"/>
    </reaction>
</comment>
<evidence type="ECO:0000256" key="1">
    <source>
        <dbReference type="ARBA" id="ARBA00000085"/>
    </source>
</evidence>
<proteinExistence type="predicted"/>
<keyword evidence="4" id="KW-0808">Transferase</keyword>
<keyword evidence="10" id="KW-0812">Transmembrane</keyword>
<dbReference type="GO" id="GO:0016301">
    <property type="term" value="F:kinase activity"/>
    <property type="evidence" value="ECO:0007669"/>
    <property type="project" value="UniProtKB-KW"/>
</dbReference>
<dbReference type="InterPro" id="IPR003594">
    <property type="entry name" value="HATPase_dom"/>
</dbReference>
<evidence type="ECO:0000259" key="11">
    <source>
        <dbReference type="Pfam" id="PF02518"/>
    </source>
</evidence>
<dbReference type="InterPro" id="IPR036890">
    <property type="entry name" value="HATPase_C_sf"/>
</dbReference>
<dbReference type="RefSeq" id="WP_301127905.1">
    <property type="nucleotide sequence ID" value="NZ_JAUHPV010000004.1"/>
</dbReference>
<dbReference type="InterPro" id="IPR050482">
    <property type="entry name" value="Sensor_HK_TwoCompSys"/>
</dbReference>
<keyword evidence="10" id="KW-0472">Membrane</keyword>
<reference evidence="13" key="1">
    <citation type="submission" date="2023-06" db="EMBL/GenBank/DDBJ databases">
        <title>SYSU T00b26.</title>
        <authorList>
            <person name="Gao L."/>
            <person name="Fang B.-Z."/>
            <person name="Li W.-J."/>
        </authorList>
    </citation>
    <scope>NUCLEOTIDE SEQUENCE</scope>
    <source>
        <strain evidence="13">SYSU T00b26</strain>
    </source>
</reference>
<evidence type="ECO:0000256" key="7">
    <source>
        <dbReference type="ARBA" id="ARBA00022840"/>
    </source>
</evidence>
<evidence type="ECO:0000256" key="5">
    <source>
        <dbReference type="ARBA" id="ARBA00022741"/>
    </source>
</evidence>